<dbReference type="InterPro" id="IPR029063">
    <property type="entry name" value="SAM-dependent_MTases_sf"/>
</dbReference>
<evidence type="ECO:0000313" key="4">
    <source>
        <dbReference type="Proteomes" id="UP000013548"/>
    </source>
</evidence>
<dbReference type="PATRIC" id="fig|1310114.3.peg.2910"/>
<protein>
    <recommendedName>
        <fullName evidence="2">Methyltransferase type 11 domain-containing protein</fullName>
    </recommendedName>
</protein>
<dbReference type="CDD" id="cd02440">
    <property type="entry name" value="AdoMet_MTases"/>
    <property type="match status" value="1"/>
</dbReference>
<name>R4M9H9_MYCTX</name>
<accession>R4M9H9</accession>
<dbReference type="HOGENOM" id="CLU_118547_0_0_11"/>
<proteinExistence type="predicted"/>
<dbReference type="InterPro" id="IPR013216">
    <property type="entry name" value="Methyltransf_11"/>
</dbReference>
<organism evidence="3 4">
    <name type="scientific">Mycobacterium tuberculosis CAS/NITR204</name>
    <dbReference type="NCBI Taxonomy" id="1310114"/>
    <lineage>
        <taxon>Bacteria</taxon>
        <taxon>Bacillati</taxon>
        <taxon>Actinomycetota</taxon>
        <taxon>Actinomycetes</taxon>
        <taxon>Mycobacteriales</taxon>
        <taxon>Mycobacteriaceae</taxon>
        <taxon>Mycobacterium</taxon>
        <taxon>Mycobacterium tuberculosis complex</taxon>
    </lineage>
</organism>
<evidence type="ECO:0000259" key="2">
    <source>
        <dbReference type="Pfam" id="PF08241"/>
    </source>
</evidence>
<dbReference type="Gene3D" id="3.40.50.150">
    <property type="entry name" value="Vaccinia Virus protein VP39"/>
    <property type="match status" value="1"/>
</dbReference>
<dbReference type="AlphaFoldDB" id="R4M9H9"/>
<dbReference type="KEGG" id="mtuc:J113_13825"/>
<sequence length="157" mass="17024">MPSHAWKSVIDGGFADLLGVRFGLDPSRDALMFARRRGVLVANAVGEAVPFVSRHFGAVLMAFTLCFVTDPAAIFRETRRLLADGGGLVIGFLPRGTPWADLYALRAARGQPGYRDARFYSAAELGKLIEHGIPGHRPPLHAAPTAGTRPVRHRSRP</sequence>
<reference evidence="3 4" key="1">
    <citation type="journal article" date="2013" name="Genome Announc.">
        <title>Whole-Genome Sequences of Four Clinical Isolates of Mycobacterium tuberculosis from Tamil Nadu, South India.</title>
        <authorList>
            <person name="Narayanan S."/>
            <person name="Deshpande U."/>
        </authorList>
    </citation>
    <scope>NUCLEOTIDE SEQUENCE [LARGE SCALE GENOMIC DNA]</scope>
    <source>
        <strain evidence="3 4">CAS/NITR204</strain>
    </source>
</reference>
<evidence type="ECO:0000256" key="1">
    <source>
        <dbReference type="SAM" id="MobiDB-lite"/>
    </source>
</evidence>
<gene>
    <name evidence="3" type="ORF">J113_13825</name>
</gene>
<evidence type="ECO:0000313" key="3">
    <source>
        <dbReference type="EMBL" id="AGL27465.1"/>
    </source>
</evidence>
<dbReference type="Pfam" id="PF08241">
    <property type="entry name" value="Methyltransf_11"/>
    <property type="match status" value="1"/>
</dbReference>
<dbReference type="Proteomes" id="UP000013548">
    <property type="component" value="Chromosome"/>
</dbReference>
<dbReference type="BioCyc" id="MTUB1310114:G13A2-2031-MONOMER"/>
<dbReference type="SUPFAM" id="SSF53335">
    <property type="entry name" value="S-adenosyl-L-methionine-dependent methyltransferases"/>
    <property type="match status" value="1"/>
</dbReference>
<dbReference type="GO" id="GO:0008757">
    <property type="term" value="F:S-adenosylmethionine-dependent methyltransferase activity"/>
    <property type="evidence" value="ECO:0007669"/>
    <property type="project" value="InterPro"/>
</dbReference>
<feature type="region of interest" description="Disordered" evidence="1">
    <location>
        <begin position="133"/>
        <end position="157"/>
    </location>
</feature>
<dbReference type="EMBL" id="CP005386">
    <property type="protein sequence ID" value="AGL27465.1"/>
    <property type="molecule type" value="Genomic_DNA"/>
</dbReference>
<feature type="domain" description="Methyltransferase type 11" evidence="2">
    <location>
        <begin position="22"/>
        <end position="90"/>
    </location>
</feature>